<dbReference type="InterPro" id="IPR006600">
    <property type="entry name" value="HTH_CenpB_DNA-bd_dom"/>
</dbReference>
<name>A0A9J7N0Z5_BRAFL</name>
<reference evidence="4" key="1">
    <citation type="journal article" date="2020" name="Nat. Ecol. Evol.">
        <title>Deeply conserved synteny resolves early events in vertebrate evolution.</title>
        <authorList>
            <person name="Simakov O."/>
            <person name="Marletaz F."/>
            <person name="Yue J.X."/>
            <person name="O'Connell B."/>
            <person name="Jenkins J."/>
            <person name="Brandt A."/>
            <person name="Calef R."/>
            <person name="Tung C.H."/>
            <person name="Huang T.K."/>
            <person name="Schmutz J."/>
            <person name="Satoh N."/>
            <person name="Yu J.K."/>
            <person name="Putnam N.H."/>
            <person name="Green R.E."/>
            <person name="Rokhsar D.S."/>
        </authorList>
    </citation>
    <scope>NUCLEOTIDE SEQUENCE [LARGE SCALE GENOMIC DNA]</scope>
    <source>
        <strain evidence="4">S238N-H82</strain>
    </source>
</reference>
<dbReference type="PANTHER" id="PTHR19303:SF74">
    <property type="entry name" value="POGO TRANSPOSABLE ELEMENT WITH KRAB DOMAIN"/>
    <property type="match status" value="1"/>
</dbReference>
<sequence>MEGSKKGRRVWSREKIEEVLQDITENNLTQSSASRKYGIPQTTISDKVLGISSLDATPGRPPSLSKEEEDSLVFYIKYRTERGFPITKKTILALAQAVHVRYCEENDAAPKISLESGLSQKWWKGFKGRHDLTIRKPDPLDRGRRDAIDREVVKDFFTLLSETMAKNGLDGQPHRVYNADETGFELDPQRKKVVSFAKMNAPATSVRKGTRDHITSMECVAANGTALPPMIIFSKSYPSTAYSLDGPDNAVYATTPSGFIEADIFLSWLDKCFNRFSSPERPVLLLLDQHSTHVTTEAIDFAIKNDIILMGLPPHSSHFLQPLDAQGGPFNRMKDVYEDVVNDVTLVRPNYFVTKSSFSKIYKIVREKTLSMEVIKTGFRKTGVYPVDEDAVNERWLVLNEVHTEQQDGCEAERQLLQEEVEMLDLAEIASQAKEDEEAIGHEAAEKQLLPEELEMLELADEMAQSTNRNPVKSTRRAANDSTLRRSTCRACGARLDLGSANPFVQAGVVAPYVSDLLTPIPEAHTRRARRIKPKALVFDEEYVATLKREADEKEERKRKEKLRKKKEREEKKKKKMEELANMRKEKLEIRQKLREEKQKKKMEELENKRQERLQIRQKRREEALKKKKKAGTGKKTSSQGRVESGLTDMTPVGSGQQTPTCSGQRTPTCSGQRTPTCSGQRTPTCSGQETPVGSGQQTSNCSGHQAPVASVSGLQTPGDDGHGGNKNRPRRKALVPYWMTDFTTESWVRISLLRVLRAALAFICLCVCVSP</sequence>
<evidence type="ECO:0000313" key="4">
    <source>
        <dbReference type="Proteomes" id="UP000001554"/>
    </source>
</evidence>
<dbReference type="InterPro" id="IPR036397">
    <property type="entry name" value="RNaseH_sf"/>
</dbReference>
<evidence type="ECO:0000256" key="1">
    <source>
        <dbReference type="ARBA" id="ARBA00023125"/>
    </source>
</evidence>
<reference evidence="5" key="2">
    <citation type="submission" date="2025-08" db="UniProtKB">
        <authorList>
            <consortium name="RefSeq"/>
        </authorList>
    </citation>
    <scope>IDENTIFICATION</scope>
    <source>
        <strain evidence="5">S238N-H82</strain>
        <tissue evidence="5">Testes</tissue>
    </source>
</reference>
<evidence type="ECO:0000313" key="5">
    <source>
        <dbReference type="RefSeq" id="XP_035686014.1"/>
    </source>
</evidence>
<dbReference type="GeneID" id="118422501"/>
<organism evidence="4 5">
    <name type="scientific">Branchiostoma floridae</name>
    <name type="common">Florida lancelet</name>
    <name type="synonym">Amphioxus</name>
    <dbReference type="NCBI Taxonomy" id="7739"/>
    <lineage>
        <taxon>Eukaryota</taxon>
        <taxon>Metazoa</taxon>
        <taxon>Chordata</taxon>
        <taxon>Cephalochordata</taxon>
        <taxon>Leptocardii</taxon>
        <taxon>Amphioxiformes</taxon>
        <taxon>Branchiostomatidae</taxon>
        <taxon>Branchiostoma</taxon>
    </lineage>
</organism>
<feature type="domain" description="HTH CENPB-type" evidence="3">
    <location>
        <begin position="56"/>
        <end position="136"/>
    </location>
</feature>
<dbReference type="Gene3D" id="1.10.10.60">
    <property type="entry name" value="Homeodomain-like"/>
    <property type="match status" value="1"/>
</dbReference>
<dbReference type="KEGG" id="bfo:118422501"/>
<keyword evidence="4" id="KW-1185">Reference proteome</keyword>
<gene>
    <name evidence="5" type="primary">LOC118422501</name>
</gene>
<dbReference type="Pfam" id="PF03184">
    <property type="entry name" value="DDE_1"/>
    <property type="match status" value="1"/>
</dbReference>
<dbReference type="Proteomes" id="UP000001554">
    <property type="component" value="Chromosome 9"/>
</dbReference>
<dbReference type="AlphaFoldDB" id="A0A9J7N0Z5"/>
<accession>A0A9J7N0Z5</accession>
<dbReference type="OrthoDB" id="10058523at2759"/>
<dbReference type="RefSeq" id="XP_035686014.1">
    <property type="nucleotide sequence ID" value="XM_035830121.1"/>
</dbReference>
<proteinExistence type="predicted"/>
<dbReference type="GO" id="GO:0003677">
    <property type="term" value="F:DNA binding"/>
    <property type="evidence" value="ECO:0007669"/>
    <property type="project" value="UniProtKB-KW"/>
</dbReference>
<dbReference type="PANTHER" id="PTHR19303">
    <property type="entry name" value="TRANSPOSON"/>
    <property type="match status" value="1"/>
</dbReference>
<feature type="region of interest" description="Disordered" evidence="2">
    <location>
        <begin position="622"/>
        <end position="730"/>
    </location>
</feature>
<keyword evidence="1" id="KW-0238">DNA-binding</keyword>
<feature type="compositionally biased region" description="Polar residues" evidence="2">
    <location>
        <begin position="654"/>
        <end position="704"/>
    </location>
</feature>
<dbReference type="Gene3D" id="3.30.420.10">
    <property type="entry name" value="Ribonuclease H-like superfamily/Ribonuclease H"/>
    <property type="match status" value="1"/>
</dbReference>
<dbReference type="InterPro" id="IPR009057">
    <property type="entry name" value="Homeodomain-like_sf"/>
</dbReference>
<dbReference type="InterPro" id="IPR050863">
    <property type="entry name" value="CenT-Element_Derived"/>
</dbReference>
<protein>
    <submittedName>
        <fullName evidence="5">Tigger transposable element-derived protein 2-like isoform X1</fullName>
    </submittedName>
</protein>
<dbReference type="SUPFAM" id="SSF46689">
    <property type="entry name" value="Homeodomain-like"/>
    <property type="match status" value="1"/>
</dbReference>
<dbReference type="PROSITE" id="PS51253">
    <property type="entry name" value="HTH_CENPB"/>
    <property type="match status" value="1"/>
</dbReference>
<feature type="region of interest" description="Disordered" evidence="2">
    <location>
        <begin position="550"/>
        <end position="586"/>
    </location>
</feature>
<feature type="compositionally biased region" description="Basic and acidic residues" evidence="2">
    <location>
        <begin position="568"/>
        <end position="586"/>
    </location>
</feature>
<dbReference type="OMA" id="EANIECT"/>
<evidence type="ECO:0000259" key="3">
    <source>
        <dbReference type="PROSITE" id="PS51253"/>
    </source>
</evidence>
<evidence type="ECO:0000256" key="2">
    <source>
        <dbReference type="SAM" id="MobiDB-lite"/>
    </source>
</evidence>
<dbReference type="InterPro" id="IPR004875">
    <property type="entry name" value="DDE_SF_endonuclease_dom"/>
</dbReference>